<organism evidence="1 2">
    <name type="scientific">Ehrlichia sennetsu (strain ATCC VR-367 / Miyayama)</name>
    <name type="common">Neorickettsia sennetsu</name>
    <dbReference type="NCBI Taxonomy" id="222891"/>
    <lineage>
        <taxon>Bacteria</taxon>
        <taxon>Pseudomonadati</taxon>
        <taxon>Pseudomonadota</taxon>
        <taxon>Alphaproteobacteria</taxon>
        <taxon>Rickettsiales</taxon>
        <taxon>Anaplasmataceae</taxon>
        <taxon>Ehrlichia</taxon>
    </lineage>
</organism>
<dbReference type="Proteomes" id="UP000001942">
    <property type="component" value="Chromosome"/>
</dbReference>
<dbReference type="KEGG" id="nse:NSE_0363"/>
<reference evidence="1 2" key="1">
    <citation type="journal article" date="2006" name="PLoS Genet.">
        <title>Comparative genomics of emerging human ehrlichiosis agents.</title>
        <authorList>
            <person name="Dunning Hotopp J.C."/>
            <person name="Lin M."/>
            <person name="Madupu R."/>
            <person name="Crabtree J."/>
            <person name="Angiuoli S.V."/>
            <person name="Eisen J.A."/>
            <person name="Seshadri R."/>
            <person name="Ren Q."/>
            <person name="Wu M."/>
            <person name="Utterback T.R."/>
            <person name="Smith S."/>
            <person name="Lewis M."/>
            <person name="Khouri H."/>
            <person name="Zhang C."/>
            <person name="Niu H."/>
            <person name="Lin Q."/>
            <person name="Ohashi N."/>
            <person name="Zhi N."/>
            <person name="Nelson W."/>
            <person name="Brinkac L.M."/>
            <person name="Dodson R.J."/>
            <person name="Rosovitz M.J."/>
            <person name="Sundaram J."/>
            <person name="Daugherty S.C."/>
            <person name="Davidsen T."/>
            <person name="Durkin A.S."/>
            <person name="Gwinn M."/>
            <person name="Haft D.H."/>
            <person name="Selengut J.D."/>
            <person name="Sullivan S.A."/>
            <person name="Zafar N."/>
            <person name="Zhou L."/>
            <person name="Benahmed F."/>
            <person name="Forberger H."/>
            <person name="Halpin R."/>
            <person name="Mulligan S."/>
            <person name="Robinson J."/>
            <person name="White O."/>
            <person name="Rikihisa Y."/>
            <person name="Tettelin H."/>
        </authorList>
    </citation>
    <scope>NUCLEOTIDE SEQUENCE [LARGE SCALE GENOMIC DNA]</scope>
    <source>
        <strain evidence="2">ATCC VR-367 / Miyayama</strain>
    </source>
</reference>
<evidence type="ECO:0000313" key="2">
    <source>
        <dbReference type="Proteomes" id="UP000001942"/>
    </source>
</evidence>
<evidence type="ECO:0000313" key="1">
    <source>
        <dbReference type="EMBL" id="ABD46053.1"/>
    </source>
</evidence>
<dbReference type="AlphaFoldDB" id="Q2GE44"/>
<gene>
    <name evidence="1" type="ordered locus">NSE_0363</name>
</gene>
<dbReference type="EMBL" id="CP000237">
    <property type="protein sequence ID" value="ABD46053.1"/>
    <property type="molecule type" value="Genomic_DNA"/>
</dbReference>
<sequence>MHLLFVLINEFVTQIIAVVLRLKQSPISVCLSIYFSQILFLIVG</sequence>
<name>Q2GE44_EHRS3</name>
<accession>Q2GE44</accession>
<proteinExistence type="predicted"/>
<protein>
    <submittedName>
        <fullName evidence="1">Uncharacterized protein</fullName>
    </submittedName>
</protein>
<dbReference type="HOGENOM" id="CLU_3219154_0_0_5"/>
<dbReference type="STRING" id="222891.NSE_0363"/>
<keyword evidence="2" id="KW-1185">Reference proteome</keyword>